<dbReference type="Pfam" id="PF02080">
    <property type="entry name" value="TrkA_C"/>
    <property type="match status" value="1"/>
</dbReference>
<evidence type="ECO:0000313" key="4">
    <source>
        <dbReference type="Proteomes" id="UP000561438"/>
    </source>
</evidence>
<protein>
    <submittedName>
        <fullName evidence="3">TrkA family potassium uptake protein</fullName>
    </submittedName>
</protein>
<dbReference type="Gene3D" id="3.30.70.1450">
    <property type="entry name" value="Regulator of K+ conductance, C-terminal domain"/>
    <property type="match status" value="1"/>
</dbReference>
<evidence type="ECO:0000259" key="2">
    <source>
        <dbReference type="PROSITE" id="PS51202"/>
    </source>
</evidence>
<evidence type="ECO:0000313" key="3">
    <source>
        <dbReference type="EMBL" id="NVD44765.1"/>
    </source>
</evidence>
<dbReference type="GO" id="GO:0008324">
    <property type="term" value="F:monoatomic cation transmembrane transporter activity"/>
    <property type="evidence" value="ECO:0007669"/>
    <property type="project" value="InterPro"/>
</dbReference>
<dbReference type="InterPro" id="IPR036721">
    <property type="entry name" value="RCK_C_sf"/>
</dbReference>
<dbReference type="PANTHER" id="PTHR43833:SF7">
    <property type="entry name" value="KTR SYSTEM POTASSIUM UPTAKE PROTEIN C"/>
    <property type="match status" value="1"/>
</dbReference>
<gene>
    <name evidence="3" type="ORF">HUV48_06990</name>
</gene>
<dbReference type="InterPro" id="IPR036291">
    <property type="entry name" value="NAD(P)-bd_dom_sf"/>
</dbReference>
<dbReference type="GO" id="GO:0006813">
    <property type="term" value="P:potassium ion transport"/>
    <property type="evidence" value="ECO:0007669"/>
    <property type="project" value="InterPro"/>
</dbReference>
<comment type="caution">
    <text evidence="3">The sequence shown here is derived from an EMBL/GenBank/DDBJ whole genome shotgun (WGS) entry which is preliminary data.</text>
</comment>
<keyword evidence="4" id="KW-1185">Reference proteome</keyword>
<feature type="domain" description="RCK N-terminal" evidence="1">
    <location>
        <begin position="13"/>
        <end position="129"/>
    </location>
</feature>
<dbReference type="PROSITE" id="PS51202">
    <property type="entry name" value="RCK_C"/>
    <property type="match status" value="1"/>
</dbReference>
<dbReference type="InterPro" id="IPR050721">
    <property type="entry name" value="Trk_Ktr_HKT_K-transport"/>
</dbReference>
<dbReference type="SUPFAM" id="SSF116726">
    <property type="entry name" value="TrkA C-terminal domain-like"/>
    <property type="match status" value="1"/>
</dbReference>
<dbReference type="Proteomes" id="UP000561438">
    <property type="component" value="Unassembled WGS sequence"/>
</dbReference>
<name>A0A850H6G6_9SPHN</name>
<dbReference type="EMBL" id="JABWGV010000002">
    <property type="protein sequence ID" value="NVD44765.1"/>
    <property type="molecule type" value="Genomic_DNA"/>
</dbReference>
<dbReference type="PROSITE" id="PS51201">
    <property type="entry name" value="RCK_N"/>
    <property type="match status" value="1"/>
</dbReference>
<dbReference type="InterPro" id="IPR006037">
    <property type="entry name" value="RCK_C"/>
</dbReference>
<evidence type="ECO:0000259" key="1">
    <source>
        <dbReference type="PROSITE" id="PS51201"/>
    </source>
</evidence>
<reference evidence="3 4" key="1">
    <citation type="submission" date="2020-06" db="EMBL/GenBank/DDBJ databases">
        <title>Altererythrobacter sp. HHU K3-1.</title>
        <authorList>
            <person name="Zhang D."/>
            <person name="Xue H."/>
        </authorList>
    </citation>
    <scope>NUCLEOTIDE SEQUENCE [LARGE SCALE GENOMIC DNA]</scope>
    <source>
        <strain evidence="3 4">HHU K3-1</strain>
    </source>
</reference>
<dbReference type="SUPFAM" id="SSF51735">
    <property type="entry name" value="NAD(P)-binding Rossmann-fold domains"/>
    <property type="match status" value="1"/>
</dbReference>
<dbReference type="Gene3D" id="3.40.50.720">
    <property type="entry name" value="NAD(P)-binding Rossmann-like Domain"/>
    <property type="match status" value="1"/>
</dbReference>
<organism evidence="3 4">
    <name type="scientific">Qipengyuania atrilutea</name>
    <dbReference type="NCBI Taxonomy" id="2744473"/>
    <lineage>
        <taxon>Bacteria</taxon>
        <taxon>Pseudomonadati</taxon>
        <taxon>Pseudomonadota</taxon>
        <taxon>Alphaproteobacteria</taxon>
        <taxon>Sphingomonadales</taxon>
        <taxon>Erythrobacteraceae</taxon>
        <taxon>Qipengyuania</taxon>
    </lineage>
</organism>
<proteinExistence type="predicted"/>
<feature type="domain" description="RCK C-terminal" evidence="2">
    <location>
        <begin position="145"/>
        <end position="228"/>
    </location>
</feature>
<dbReference type="AlphaFoldDB" id="A0A850H6G6"/>
<accession>A0A850H6G6</accession>
<dbReference type="PANTHER" id="PTHR43833">
    <property type="entry name" value="POTASSIUM CHANNEL PROTEIN 2-RELATED-RELATED"/>
    <property type="match status" value="1"/>
</dbReference>
<sequence>MLRRTRLSARRKHRPVLVIGLGRFGVAVARSLTRMGHEVMAIDTDPACIQAMCDELTQAVEADATEPETLRRLGAAEFETAVVGIGSNLEASVLTVLALSDLGVPKICAKAINEAHARILERTGATVIVQPEARMGERVAHVIGANLIDFIQFDDDFAIAKMRAPDDFAGRTLEETGIRTQHGITVVGIKRPQQDFVYAVPDTEVRKDDLLIVSGPTTKVERFAALSS</sequence>
<dbReference type="Pfam" id="PF02254">
    <property type="entry name" value="TrkA_N"/>
    <property type="match status" value="1"/>
</dbReference>
<dbReference type="InterPro" id="IPR003148">
    <property type="entry name" value="RCK_N"/>
</dbReference>